<dbReference type="RefSeq" id="WP_324277637.1">
    <property type="nucleotide sequence ID" value="NZ_CP141261.1"/>
</dbReference>
<dbReference type="InterPro" id="IPR029063">
    <property type="entry name" value="SAM-dependent_MTases_sf"/>
</dbReference>
<name>A0ABZ1B8T9_9ACTN</name>
<dbReference type="InterPro" id="IPR002504">
    <property type="entry name" value="NADK"/>
</dbReference>
<keyword evidence="8" id="KW-0067">ATP-binding</keyword>
<dbReference type="Pfam" id="PF01728">
    <property type="entry name" value="FtsJ"/>
    <property type="match status" value="1"/>
</dbReference>
<evidence type="ECO:0000256" key="2">
    <source>
        <dbReference type="ARBA" id="ARBA00022777"/>
    </source>
</evidence>
<dbReference type="PANTHER" id="PTHR32319">
    <property type="entry name" value="BACTERIAL HEMOLYSIN-LIKE PROTEIN"/>
    <property type="match status" value="1"/>
</dbReference>
<dbReference type="EC" id="2.7.1.23" evidence="8"/>
<dbReference type="Pfam" id="PF01513">
    <property type="entry name" value="NAD_kinase"/>
    <property type="match status" value="1"/>
</dbReference>
<dbReference type="SUPFAM" id="SSF53335">
    <property type="entry name" value="S-adenosyl-L-methionine-dependent methyltransferases"/>
    <property type="match status" value="1"/>
</dbReference>
<proteinExistence type="inferred from homology"/>
<dbReference type="NCBIfam" id="NF002892">
    <property type="entry name" value="PRK03372.1"/>
    <property type="match status" value="1"/>
</dbReference>
<dbReference type="Proteomes" id="UP001324287">
    <property type="component" value="Chromosome"/>
</dbReference>
<evidence type="ECO:0000313" key="13">
    <source>
        <dbReference type="Proteomes" id="UP001324287"/>
    </source>
</evidence>
<keyword evidence="3 8" id="KW-0521">NADP</keyword>
<sequence length="641" mass="67847">MARRSRLDAELVRRGLARSREHAVTLIAEGRVAISGQAATKPATGVDAATPVVVRTDPDQPSWVSRGAHKLLGALDAFPVPVEGRRALDAGASTGGFTEVLLRRGAVEVVAADVGYGELAWSLRTDDRVRVLERTNVRTLTPEAIDGPVDLVVADLSFISLRLVLPALTACATDAADLLPMVKPQFEVGRERLGAGEWCAIPSTGCRPSSRWPPPPRRSAGVPQGWWPAHCRGPPETSSSSCGCAGTRHRCRRRTSAAPSRRARREPTQGHSIDASTLDQHHRGDHVSQPRQGAPAQPEEPRRVLLTVHTGRRDIVDLARTSAARLTAAGIVVRVLADEADDLDIADAEIVAADSLAASGAEIVMVFGGDGTFLRAAELARYTDAALMGVNLGRVGFLAETEPEAVEETLHAIERCEYSVEERLALEVDVLDGAGTIVGGTWALNEVSVEKAQRSRVLDVVLAIDGRPLTSFGCDGVLCATPTGSTAYAFSAGGPVVWPDVEALLLVPSNAHALFARPLVTSPDSVLTIAVPADGNRSRVSADGRRVVEVPDGGRVDVRRADRPVRIARVHASTFGDRLVAKFGLPVRGFRDARRTGPGHELFSSRSIPASDVVAGDVVAGDVVAGDVVAGDEGPAAPRRR</sequence>
<dbReference type="InterPro" id="IPR002877">
    <property type="entry name" value="RNA_MeTrfase_FtsJ_dom"/>
</dbReference>
<feature type="compositionally biased region" description="Basic and acidic residues" evidence="10">
    <location>
        <begin position="279"/>
        <end position="288"/>
    </location>
</feature>
<comment type="function">
    <text evidence="8">Involved in the regulation of the intracellular balance of NAD and NADP, and is a key enzyme in the biosynthesis of NADP. Catalyzes specifically the phosphorylation on 2'-hydroxyl of the adenosine moiety of NAD to yield NADP.</text>
</comment>
<dbReference type="CDD" id="cd00165">
    <property type="entry name" value="S4"/>
    <property type="match status" value="1"/>
</dbReference>
<feature type="binding site" evidence="8">
    <location>
        <begin position="370"/>
        <end position="371"/>
    </location>
    <ligand>
        <name>NAD(+)</name>
        <dbReference type="ChEBI" id="CHEBI:57540"/>
    </ligand>
</feature>
<keyword evidence="13" id="KW-1185">Reference proteome</keyword>
<dbReference type="Gene3D" id="3.40.50.10330">
    <property type="entry name" value="Probable inorganic polyphosphate/atp-NAD kinase, domain 1"/>
    <property type="match status" value="1"/>
</dbReference>
<dbReference type="InterPro" id="IPR017437">
    <property type="entry name" value="ATP-NAD_kinase_PpnK-typ_C"/>
</dbReference>
<evidence type="ECO:0000256" key="10">
    <source>
        <dbReference type="SAM" id="MobiDB-lite"/>
    </source>
</evidence>
<keyword evidence="8" id="KW-0963">Cytoplasm</keyword>
<evidence type="ECO:0000256" key="1">
    <source>
        <dbReference type="ARBA" id="ARBA00022679"/>
    </source>
</evidence>
<dbReference type="Gene3D" id="3.40.50.150">
    <property type="entry name" value="Vaccinia Virus protein VP39"/>
    <property type="match status" value="1"/>
</dbReference>
<keyword evidence="1 8" id="KW-0808">Transferase</keyword>
<comment type="cofactor">
    <cofactor evidence="8">
        <name>a divalent metal cation</name>
        <dbReference type="ChEBI" id="CHEBI:60240"/>
    </cofactor>
</comment>
<dbReference type="Pfam" id="PF20143">
    <property type="entry name" value="NAD_kinase_C"/>
    <property type="match status" value="1"/>
</dbReference>
<keyword evidence="4 9" id="KW-0694">RNA-binding</keyword>
<keyword evidence="8" id="KW-0547">Nucleotide-binding</keyword>
<dbReference type="Gene3D" id="3.10.290.10">
    <property type="entry name" value="RNA-binding S4 domain"/>
    <property type="match status" value="1"/>
</dbReference>
<evidence type="ECO:0000256" key="4">
    <source>
        <dbReference type="ARBA" id="ARBA00022884"/>
    </source>
</evidence>
<dbReference type="InterPro" id="IPR002942">
    <property type="entry name" value="S4_RNA-bd"/>
</dbReference>
<feature type="region of interest" description="Disordered" evidence="10">
    <location>
        <begin position="232"/>
        <end position="301"/>
    </location>
</feature>
<feature type="compositionally biased region" description="Polar residues" evidence="10">
    <location>
        <begin position="269"/>
        <end position="278"/>
    </location>
</feature>
<feature type="binding site" evidence="8">
    <location>
        <position position="375"/>
    </location>
    <ligand>
        <name>NAD(+)</name>
        <dbReference type="ChEBI" id="CHEBI:57540"/>
    </ligand>
</feature>
<dbReference type="InterPro" id="IPR017438">
    <property type="entry name" value="ATP-NAD_kinase_N"/>
</dbReference>
<dbReference type="InterPro" id="IPR036986">
    <property type="entry name" value="S4_RNA-bd_sf"/>
</dbReference>
<dbReference type="EMBL" id="CP141261">
    <property type="protein sequence ID" value="WRL66323.1"/>
    <property type="molecule type" value="Genomic_DNA"/>
</dbReference>
<dbReference type="CDD" id="cd02440">
    <property type="entry name" value="AdoMet_MTases"/>
    <property type="match status" value="1"/>
</dbReference>
<reference evidence="12 13" key="1">
    <citation type="submission" date="2023-12" db="EMBL/GenBank/DDBJ databases">
        <title>Blastococcus brunescens sp. nov., an actonobacterium isolated from sandstone collected in sahara desert.</title>
        <authorList>
            <person name="Gtari M."/>
            <person name="Ghodhbane F."/>
        </authorList>
    </citation>
    <scope>NUCLEOTIDE SEQUENCE [LARGE SCALE GENOMIC DNA]</scope>
    <source>
        <strain evidence="12 13">BMG 8361</strain>
    </source>
</reference>
<evidence type="ECO:0000256" key="3">
    <source>
        <dbReference type="ARBA" id="ARBA00022857"/>
    </source>
</evidence>
<gene>
    <name evidence="8" type="primary">nadK</name>
    <name evidence="12" type="ORF">U6N30_13285</name>
</gene>
<dbReference type="SUPFAM" id="SSF55174">
    <property type="entry name" value="Alpha-L RNA-binding motif"/>
    <property type="match status" value="1"/>
</dbReference>
<comment type="similarity">
    <text evidence="8">Belongs to the NAD kinase family.</text>
</comment>
<organism evidence="12 13">
    <name type="scientific">Blastococcus brunescens</name>
    <dbReference type="NCBI Taxonomy" id="1564165"/>
    <lineage>
        <taxon>Bacteria</taxon>
        <taxon>Bacillati</taxon>
        <taxon>Actinomycetota</taxon>
        <taxon>Actinomycetes</taxon>
        <taxon>Geodermatophilales</taxon>
        <taxon>Geodermatophilaceae</taxon>
        <taxon>Blastococcus</taxon>
    </lineage>
</organism>
<feature type="binding site" evidence="8">
    <location>
        <position position="475"/>
    </location>
    <ligand>
        <name>NAD(+)</name>
        <dbReference type="ChEBI" id="CHEBI:57540"/>
    </ligand>
</feature>
<comment type="caution">
    <text evidence="8">Lacks conserved residue(s) required for the propagation of feature annotation.</text>
</comment>
<feature type="binding site" evidence="8">
    <location>
        <position position="456"/>
    </location>
    <ligand>
        <name>NAD(+)</name>
        <dbReference type="ChEBI" id="CHEBI:57540"/>
    </ligand>
</feature>
<evidence type="ECO:0000256" key="7">
    <source>
        <dbReference type="ARBA" id="ARBA00047925"/>
    </source>
</evidence>
<feature type="active site" description="Proton acceptor" evidence="8">
    <location>
        <position position="370"/>
    </location>
</feature>
<evidence type="ECO:0000256" key="8">
    <source>
        <dbReference type="HAMAP-Rule" id="MF_00361"/>
    </source>
</evidence>
<dbReference type="InterPro" id="IPR016064">
    <property type="entry name" value="NAD/diacylglycerol_kinase_sf"/>
</dbReference>
<evidence type="ECO:0000256" key="9">
    <source>
        <dbReference type="PROSITE-ProRule" id="PRU00182"/>
    </source>
</evidence>
<dbReference type="Gene3D" id="2.60.200.30">
    <property type="entry name" value="Probable inorganic polyphosphate/atp-NAD kinase, domain 2"/>
    <property type="match status" value="1"/>
</dbReference>
<keyword evidence="2 8" id="KW-0418">Kinase</keyword>
<evidence type="ECO:0000256" key="5">
    <source>
        <dbReference type="ARBA" id="ARBA00023027"/>
    </source>
</evidence>
<dbReference type="PROSITE" id="PS50889">
    <property type="entry name" value="S4"/>
    <property type="match status" value="1"/>
</dbReference>
<protein>
    <recommendedName>
        <fullName evidence="8">NAD kinase</fullName>
        <ecNumber evidence="8">2.7.1.23</ecNumber>
    </recommendedName>
    <alternativeName>
        <fullName evidence="8">ATP-dependent NAD kinase</fullName>
    </alternativeName>
</protein>
<dbReference type="InterPro" id="IPR047048">
    <property type="entry name" value="TlyA"/>
</dbReference>
<dbReference type="SUPFAM" id="SSF111331">
    <property type="entry name" value="NAD kinase/diacylglycerol kinase-like"/>
    <property type="match status" value="1"/>
</dbReference>
<feature type="binding site" evidence="8">
    <location>
        <begin position="445"/>
        <end position="446"/>
    </location>
    <ligand>
        <name>NAD(+)</name>
        <dbReference type="ChEBI" id="CHEBI:57540"/>
    </ligand>
</feature>
<evidence type="ECO:0000259" key="11">
    <source>
        <dbReference type="SMART" id="SM00363"/>
    </source>
</evidence>
<feature type="binding site" evidence="8">
    <location>
        <begin position="486"/>
        <end position="491"/>
    </location>
    <ligand>
        <name>NAD(+)</name>
        <dbReference type="ChEBI" id="CHEBI:57540"/>
    </ligand>
</feature>
<dbReference type="Pfam" id="PF01479">
    <property type="entry name" value="S4"/>
    <property type="match status" value="1"/>
</dbReference>
<accession>A0ABZ1B8T9</accession>
<feature type="domain" description="RNA-binding S4" evidence="11">
    <location>
        <begin position="5"/>
        <end position="69"/>
    </location>
</feature>
<dbReference type="HAMAP" id="MF_00361">
    <property type="entry name" value="NAD_kinase"/>
    <property type="match status" value="1"/>
</dbReference>
<keyword evidence="5 8" id="KW-0520">NAD</keyword>
<dbReference type="PANTHER" id="PTHR32319:SF0">
    <property type="entry name" value="BACTERIAL HEMOLYSIN-LIKE PROTEIN"/>
    <property type="match status" value="1"/>
</dbReference>
<comment type="catalytic activity">
    <reaction evidence="7 8">
        <text>NAD(+) + ATP = ADP + NADP(+) + H(+)</text>
        <dbReference type="Rhea" id="RHEA:18629"/>
        <dbReference type="ChEBI" id="CHEBI:15378"/>
        <dbReference type="ChEBI" id="CHEBI:30616"/>
        <dbReference type="ChEBI" id="CHEBI:57540"/>
        <dbReference type="ChEBI" id="CHEBI:58349"/>
        <dbReference type="ChEBI" id="CHEBI:456216"/>
        <dbReference type="EC" id="2.7.1.23"/>
    </reaction>
</comment>
<comment type="subcellular location">
    <subcellularLocation>
        <location evidence="8">Cytoplasm</location>
    </subcellularLocation>
</comment>
<evidence type="ECO:0000256" key="6">
    <source>
        <dbReference type="ARBA" id="ARBA00029460"/>
    </source>
</evidence>
<dbReference type="SMART" id="SM00363">
    <property type="entry name" value="S4"/>
    <property type="match status" value="1"/>
</dbReference>
<comment type="similarity">
    <text evidence="6">Belongs to the TlyA family.</text>
</comment>
<dbReference type="GO" id="GO:0003951">
    <property type="term" value="F:NAD+ kinase activity"/>
    <property type="evidence" value="ECO:0007669"/>
    <property type="project" value="UniProtKB-EC"/>
</dbReference>
<evidence type="ECO:0000313" key="12">
    <source>
        <dbReference type="EMBL" id="WRL66323.1"/>
    </source>
</evidence>